<evidence type="ECO:0000313" key="4">
    <source>
        <dbReference type="EMBL" id="TFF23079.1"/>
    </source>
</evidence>
<feature type="domain" description="CREG-like beta-barrel" evidence="3">
    <location>
        <begin position="34"/>
        <end position="173"/>
    </location>
</feature>
<dbReference type="Pfam" id="PF13883">
    <property type="entry name" value="CREG_beta-barrel"/>
    <property type="match status" value="1"/>
</dbReference>
<sequence>MTRNEPDEKTDDAPEKSVEPAGEAPSLLQPVTDETRRFARHLLRAARDAGLGVIRPEDGFPAVSRVLIASDFSGRPVVLVSALSLHAGALAADPRCSLLVGRMGKGDPLAHPRMTVFARAETITRDSEDGKAVRQRFLARHPKAALYVDFPDFRFLRLEPVDASLNGGFGRAFALEASDLRDDHDADLPASALRALDHMNEDHADAIDHLAALNGADGSGWRIATIDRRGFEIVRSDRLARIEFDRDPAGEGGYRKAFVDLMRPGPQAGGKAE</sequence>
<dbReference type="EMBL" id="SOZD01000003">
    <property type="protein sequence ID" value="TFF23079.1"/>
    <property type="molecule type" value="Genomic_DNA"/>
</dbReference>
<dbReference type="Gene3D" id="3.20.180.10">
    <property type="entry name" value="PNP-oxidase-like"/>
    <property type="match status" value="1"/>
</dbReference>
<dbReference type="PANTHER" id="PTHR13343">
    <property type="entry name" value="CREG1 PROTEIN"/>
    <property type="match status" value="1"/>
</dbReference>
<dbReference type="InterPro" id="IPR012349">
    <property type="entry name" value="Split_barrel_FMN-bd"/>
</dbReference>
<dbReference type="Gene3D" id="2.30.110.10">
    <property type="entry name" value="Electron Transport, Fmn-binding Protein, Chain A"/>
    <property type="match status" value="1"/>
</dbReference>
<dbReference type="InterPro" id="IPR037119">
    <property type="entry name" value="Haem_oxidase_HugZ-like_sf"/>
</dbReference>
<evidence type="ECO:0000259" key="2">
    <source>
        <dbReference type="Pfam" id="PF10615"/>
    </source>
</evidence>
<feature type="domain" description="DUF2470" evidence="2">
    <location>
        <begin position="194"/>
        <end position="260"/>
    </location>
</feature>
<dbReference type="InterPro" id="IPR055343">
    <property type="entry name" value="CREG_beta-barrel"/>
</dbReference>
<dbReference type="PANTHER" id="PTHR13343:SF17">
    <property type="entry name" value="CELLULAR REPRESSOR OF E1A-STIMULATED GENES, ISOFORM A"/>
    <property type="match status" value="1"/>
</dbReference>
<organism evidence="4 5">
    <name type="scientific">Jiella endophytica</name>
    <dbReference type="NCBI Taxonomy" id="2558362"/>
    <lineage>
        <taxon>Bacteria</taxon>
        <taxon>Pseudomonadati</taxon>
        <taxon>Pseudomonadota</taxon>
        <taxon>Alphaproteobacteria</taxon>
        <taxon>Hyphomicrobiales</taxon>
        <taxon>Aurantimonadaceae</taxon>
        <taxon>Jiella</taxon>
    </lineage>
</organism>
<dbReference type="AlphaFoldDB" id="A0A4Y8RJ54"/>
<dbReference type="RefSeq" id="WP_134762182.1">
    <property type="nucleotide sequence ID" value="NZ_SOZD01000003.1"/>
</dbReference>
<gene>
    <name evidence="4" type="ORF">E3C22_11600</name>
</gene>
<keyword evidence="5" id="KW-1185">Reference proteome</keyword>
<evidence type="ECO:0000313" key="5">
    <source>
        <dbReference type="Proteomes" id="UP000298179"/>
    </source>
</evidence>
<evidence type="ECO:0000256" key="1">
    <source>
        <dbReference type="SAM" id="MobiDB-lite"/>
    </source>
</evidence>
<proteinExistence type="predicted"/>
<dbReference type="OrthoDB" id="9814594at2"/>
<name>A0A4Y8RJ54_9HYPH</name>
<evidence type="ECO:0000259" key="3">
    <source>
        <dbReference type="Pfam" id="PF13883"/>
    </source>
</evidence>
<dbReference type="SUPFAM" id="SSF50475">
    <property type="entry name" value="FMN-binding split barrel"/>
    <property type="match status" value="1"/>
</dbReference>
<accession>A0A4Y8RJ54</accession>
<dbReference type="Proteomes" id="UP000298179">
    <property type="component" value="Unassembled WGS sequence"/>
</dbReference>
<dbReference type="GO" id="GO:0005737">
    <property type="term" value="C:cytoplasm"/>
    <property type="evidence" value="ECO:0007669"/>
    <property type="project" value="UniProtKB-ARBA"/>
</dbReference>
<dbReference type="InterPro" id="IPR019595">
    <property type="entry name" value="DUF2470"/>
</dbReference>
<dbReference type="Pfam" id="PF10615">
    <property type="entry name" value="DUF2470"/>
    <property type="match status" value="1"/>
</dbReference>
<feature type="compositionally biased region" description="Basic and acidic residues" evidence="1">
    <location>
        <begin position="1"/>
        <end position="18"/>
    </location>
</feature>
<reference evidence="4 5" key="1">
    <citation type="submission" date="2019-03" db="EMBL/GenBank/DDBJ databases">
        <title>Jiella endophytica sp. nov., a novel endophytic bacterium isolated from root of Ficus microcarpa Linn. f.</title>
        <authorList>
            <person name="Tuo L."/>
        </authorList>
    </citation>
    <scope>NUCLEOTIDE SEQUENCE [LARGE SCALE GENOMIC DNA]</scope>
    <source>
        <strain evidence="4 5">CBS5Q-3</strain>
    </source>
</reference>
<protein>
    <submittedName>
        <fullName evidence="4">HugZ family protein</fullName>
    </submittedName>
</protein>
<feature type="region of interest" description="Disordered" evidence="1">
    <location>
        <begin position="1"/>
        <end position="31"/>
    </location>
</feature>
<comment type="caution">
    <text evidence="4">The sequence shown here is derived from an EMBL/GenBank/DDBJ whole genome shotgun (WGS) entry which is preliminary data.</text>
</comment>